<gene>
    <name evidence="7" type="ORF">A3F23_01445</name>
</gene>
<dbReference type="InterPro" id="IPR029045">
    <property type="entry name" value="ClpP/crotonase-like_dom_sf"/>
</dbReference>
<evidence type="ECO:0000256" key="5">
    <source>
        <dbReference type="SAM" id="Phobius"/>
    </source>
</evidence>
<keyword evidence="5" id="KW-0812">Transmembrane</keyword>
<dbReference type="InterPro" id="IPR002142">
    <property type="entry name" value="Peptidase_S49"/>
</dbReference>
<comment type="caution">
    <text evidence="7">The sequence shown here is derived from an EMBL/GenBank/DDBJ whole genome shotgun (WGS) entry which is preliminary data.</text>
</comment>
<dbReference type="GO" id="GO:0008236">
    <property type="term" value="F:serine-type peptidase activity"/>
    <property type="evidence" value="ECO:0007669"/>
    <property type="project" value="UniProtKB-KW"/>
</dbReference>
<dbReference type="Gene3D" id="3.90.226.10">
    <property type="entry name" value="2-enoyl-CoA Hydratase, Chain A, domain 1"/>
    <property type="match status" value="2"/>
</dbReference>
<dbReference type="CDD" id="cd07023">
    <property type="entry name" value="S49_Sppa_N_C"/>
    <property type="match status" value="1"/>
</dbReference>
<sequence>MSIKWTIFLVFASVIITGAYFVFMVEDELALYARDCNIAGISLRGDLMTYIPPDYYSESGEQIYDAASSEDIVSRIREADKNENIKAVLLEVDSYGGYPVAAEEVMRALLDSSKPTVALIRAGGLSAAYLSSTGADWIIASRNSDVGSIGVTSSYVENVEKNKKDGLTYQQLNVGKFKDAGDPNKQLSGEEKELILRDLALIYESFVESVAKNRHLPVDTIRPLADGSSMLGTMALKNKLIDQLGGEKEALAYLENIIQEEPSICWD</sequence>
<evidence type="ECO:0000256" key="3">
    <source>
        <dbReference type="ARBA" id="ARBA00022801"/>
    </source>
</evidence>
<dbReference type="AlphaFoldDB" id="A0A1F5WNI8"/>
<dbReference type="PANTHER" id="PTHR33209">
    <property type="entry name" value="PROTEASE 4"/>
    <property type="match status" value="1"/>
</dbReference>
<evidence type="ECO:0000313" key="8">
    <source>
        <dbReference type="Proteomes" id="UP000177723"/>
    </source>
</evidence>
<keyword evidence="4" id="KW-0720">Serine protease</keyword>
<keyword evidence="5" id="KW-0472">Membrane</keyword>
<dbReference type="GO" id="GO:0006508">
    <property type="term" value="P:proteolysis"/>
    <property type="evidence" value="ECO:0007669"/>
    <property type="project" value="UniProtKB-KW"/>
</dbReference>
<dbReference type="InterPro" id="IPR047272">
    <property type="entry name" value="S49_SppA_C"/>
</dbReference>
<dbReference type="SUPFAM" id="SSF52096">
    <property type="entry name" value="ClpP/crotonase"/>
    <property type="match status" value="1"/>
</dbReference>
<evidence type="ECO:0000256" key="4">
    <source>
        <dbReference type="ARBA" id="ARBA00022825"/>
    </source>
</evidence>
<reference evidence="7 8" key="1">
    <citation type="journal article" date="2016" name="Nat. Commun.">
        <title>Thousands of microbial genomes shed light on interconnected biogeochemical processes in an aquifer system.</title>
        <authorList>
            <person name="Anantharaman K."/>
            <person name="Brown C.T."/>
            <person name="Hug L.A."/>
            <person name="Sharon I."/>
            <person name="Castelle C.J."/>
            <person name="Probst A.J."/>
            <person name="Thomas B.C."/>
            <person name="Singh A."/>
            <person name="Wilkins M.J."/>
            <person name="Karaoz U."/>
            <person name="Brodie E.L."/>
            <person name="Williams K.H."/>
            <person name="Hubbard S.S."/>
            <person name="Banfield J.F."/>
        </authorList>
    </citation>
    <scope>NUCLEOTIDE SEQUENCE [LARGE SCALE GENOMIC DNA]</scope>
</reference>
<proteinExistence type="inferred from homology"/>
<feature type="transmembrane region" description="Helical" evidence="5">
    <location>
        <begin position="6"/>
        <end position="25"/>
    </location>
</feature>
<dbReference type="Pfam" id="PF01343">
    <property type="entry name" value="Peptidase_S49"/>
    <property type="match status" value="1"/>
</dbReference>
<keyword evidence="3" id="KW-0378">Hydrolase</keyword>
<protein>
    <recommendedName>
        <fullName evidence="6">Peptidase S49 domain-containing protein</fullName>
    </recommendedName>
</protein>
<dbReference type="PANTHER" id="PTHR33209:SF1">
    <property type="entry name" value="PEPTIDASE S49 DOMAIN-CONTAINING PROTEIN"/>
    <property type="match status" value="1"/>
</dbReference>
<keyword evidence="5" id="KW-1133">Transmembrane helix</keyword>
<dbReference type="Proteomes" id="UP000177723">
    <property type="component" value="Unassembled WGS sequence"/>
</dbReference>
<evidence type="ECO:0000313" key="7">
    <source>
        <dbReference type="EMBL" id="OGF77190.1"/>
    </source>
</evidence>
<dbReference type="EMBL" id="MFHT01000030">
    <property type="protein sequence ID" value="OGF77190.1"/>
    <property type="molecule type" value="Genomic_DNA"/>
</dbReference>
<accession>A0A1F5WNI8</accession>
<feature type="domain" description="Peptidase S49" evidence="6">
    <location>
        <begin position="109"/>
        <end position="255"/>
    </location>
</feature>
<evidence type="ECO:0000256" key="1">
    <source>
        <dbReference type="ARBA" id="ARBA00008683"/>
    </source>
</evidence>
<name>A0A1F5WNI8_9BACT</name>
<organism evidence="7 8">
    <name type="scientific">Candidatus Giovannonibacteria bacterium RIFCSPHIGHO2_12_FULL_43_15</name>
    <dbReference type="NCBI Taxonomy" id="1798341"/>
    <lineage>
        <taxon>Bacteria</taxon>
        <taxon>Candidatus Giovannoniibacteriota</taxon>
    </lineage>
</organism>
<evidence type="ECO:0000256" key="2">
    <source>
        <dbReference type="ARBA" id="ARBA00022670"/>
    </source>
</evidence>
<evidence type="ECO:0000259" key="6">
    <source>
        <dbReference type="Pfam" id="PF01343"/>
    </source>
</evidence>
<keyword evidence="2" id="KW-0645">Protease</keyword>
<comment type="similarity">
    <text evidence="1">Belongs to the peptidase S49 family.</text>
</comment>